<protein>
    <submittedName>
        <fullName evidence="1">Uncharacterized protein</fullName>
    </submittedName>
</protein>
<gene>
    <name evidence="1" type="ORF">Tcan_00305</name>
</gene>
<evidence type="ECO:0000313" key="2">
    <source>
        <dbReference type="Proteomes" id="UP000031036"/>
    </source>
</evidence>
<name>A0A0B2UR02_TOXCA</name>
<reference evidence="1 2" key="1">
    <citation type="submission" date="2014-11" db="EMBL/GenBank/DDBJ databases">
        <title>Genetic blueprint of the zoonotic pathogen Toxocara canis.</title>
        <authorList>
            <person name="Zhu X.-Q."/>
            <person name="Korhonen P.K."/>
            <person name="Cai H."/>
            <person name="Young N.D."/>
            <person name="Nejsum P."/>
            <person name="von Samson-Himmelstjerna G."/>
            <person name="Boag P.R."/>
            <person name="Tan P."/>
            <person name="Li Q."/>
            <person name="Min J."/>
            <person name="Yang Y."/>
            <person name="Wang X."/>
            <person name="Fang X."/>
            <person name="Hall R.S."/>
            <person name="Hofmann A."/>
            <person name="Sternberg P.W."/>
            <person name="Jex A.R."/>
            <person name="Gasser R.B."/>
        </authorList>
    </citation>
    <scope>NUCLEOTIDE SEQUENCE [LARGE SCALE GENOMIC DNA]</scope>
    <source>
        <strain evidence="1">PN_DK_2014</strain>
    </source>
</reference>
<accession>A0A0B2UR02</accession>
<dbReference type="EMBL" id="JPKZ01020586">
    <property type="protein sequence ID" value="KHN71788.1"/>
    <property type="molecule type" value="Genomic_DNA"/>
</dbReference>
<proteinExistence type="predicted"/>
<keyword evidence="2" id="KW-1185">Reference proteome</keyword>
<sequence>MKWFTVMAKIPCQLRIGTPRQLDKCAENSPKWANQNACACSVLQTKLDNMRGKIASEDGHFCIDCIGSNNSSASDLSGRCGRCPGGEISVASISPQNTLTKRICKRCPNGTMVSSDYLYCIPCSTLYNNTCACTVS</sequence>
<dbReference type="Proteomes" id="UP000031036">
    <property type="component" value="Unassembled WGS sequence"/>
</dbReference>
<evidence type="ECO:0000313" key="1">
    <source>
        <dbReference type="EMBL" id="KHN71788.1"/>
    </source>
</evidence>
<dbReference type="AlphaFoldDB" id="A0A0B2UR02"/>
<organism evidence="1 2">
    <name type="scientific">Toxocara canis</name>
    <name type="common">Canine roundworm</name>
    <dbReference type="NCBI Taxonomy" id="6265"/>
    <lineage>
        <taxon>Eukaryota</taxon>
        <taxon>Metazoa</taxon>
        <taxon>Ecdysozoa</taxon>
        <taxon>Nematoda</taxon>
        <taxon>Chromadorea</taxon>
        <taxon>Rhabditida</taxon>
        <taxon>Spirurina</taxon>
        <taxon>Ascaridomorpha</taxon>
        <taxon>Ascaridoidea</taxon>
        <taxon>Toxocaridae</taxon>
        <taxon>Toxocara</taxon>
    </lineage>
</organism>
<comment type="caution">
    <text evidence="1">The sequence shown here is derived from an EMBL/GenBank/DDBJ whole genome shotgun (WGS) entry which is preliminary data.</text>
</comment>